<organism evidence="3">
    <name type="scientific">marine sediment metagenome</name>
    <dbReference type="NCBI Taxonomy" id="412755"/>
    <lineage>
        <taxon>unclassified sequences</taxon>
        <taxon>metagenomes</taxon>
        <taxon>ecological metagenomes</taxon>
    </lineage>
</organism>
<name>A0A0F9IIM4_9ZZZZ</name>
<protein>
    <recommendedName>
        <fullName evidence="2">Thioredoxin domain-containing protein</fullName>
    </recommendedName>
</protein>
<gene>
    <name evidence="3" type="ORF">LCGC14_1937570</name>
</gene>
<dbReference type="PANTHER" id="PTHR42852:SF17">
    <property type="entry name" value="THIOREDOXIN-LIKE PROTEIN HI_1115"/>
    <property type="match status" value="1"/>
</dbReference>
<evidence type="ECO:0000313" key="3">
    <source>
        <dbReference type="EMBL" id="KKL87152.1"/>
    </source>
</evidence>
<evidence type="ECO:0000256" key="1">
    <source>
        <dbReference type="SAM" id="Phobius"/>
    </source>
</evidence>
<dbReference type="CDD" id="cd02966">
    <property type="entry name" value="TlpA_like_family"/>
    <property type="match status" value="1"/>
</dbReference>
<dbReference type="PANTHER" id="PTHR42852">
    <property type="entry name" value="THIOL:DISULFIDE INTERCHANGE PROTEIN DSBE"/>
    <property type="match status" value="1"/>
</dbReference>
<sequence>MDKVGNGVNGKINQKNMEPRRTKPIILWLTAVILLVALLFVVGGWLVTRSRPTASAEVMETRGAKAGQSNALLVRSDASAAPDFTVSTLEGGEFSLSTHLGKPVMLFFMAYWCGTCVPEAQALAKLHEQYGDQVTIVAMDIDPTSTRESLQHFRSVAGDPDYIWAFDRGNRVAQAYRVRTLDSTILINQTGEIVYSDARPTAYQTLEAQINKVLD</sequence>
<dbReference type="InterPro" id="IPR050553">
    <property type="entry name" value="Thioredoxin_ResA/DsbE_sf"/>
</dbReference>
<evidence type="ECO:0000259" key="2">
    <source>
        <dbReference type="PROSITE" id="PS51352"/>
    </source>
</evidence>
<keyword evidence="1" id="KW-1133">Transmembrane helix</keyword>
<dbReference type="Pfam" id="PF00578">
    <property type="entry name" value="AhpC-TSA"/>
    <property type="match status" value="1"/>
</dbReference>
<accession>A0A0F9IIM4</accession>
<dbReference type="Gene3D" id="3.40.30.10">
    <property type="entry name" value="Glutaredoxin"/>
    <property type="match status" value="1"/>
</dbReference>
<reference evidence="3" key="1">
    <citation type="journal article" date="2015" name="Nature">
        <title>Complex archaea that bridge the gap between prokaryotes and eukaryotes.</title>
        <authorList>
            <person name="Spang A."/>
            <person name="Saw J.H."/>
            <person name="Jorgensen S.L."/>
            <person name="Zaremba-Niedzwiedzka K."/>
            <person name="Martijn J."/>
            <person name="Lind A.E."/>
            <person name="van Eijk R."/>
            <person name="Schleper C."/>
            <person name="Guy L."/>
            <person name="Ettema T.J."/>
        </authorList>
    </citation>
    <scope>NUCLEOTIDE SEQUENCE</scope>
</reference>
<dbReference type="InterPro" id="IPR000866">
    <property type="entry name" value="AhpC/TSA"/>
</dbReference>
<comment type="caution">
    <text evidence="3">The sequence shown here is derived from an EMBL/GenBank/DDBJ whole genome shotgun (WGS) entry which is preliminary data.</text>
</comment>
<dbReference type="InterPro" id="IPR013766">
    <property type="entry name" value="Thioredoxin_domain"/>
</dbReference>
<dbReference type="PROSITE" id="PS51352">
    <property type="entry name" value="THIOREDOXIN_2"/>
    <property type="match status" value="1"/>
</dbReference>
<dbReference type="EMBL" id="LAZR01020916">
    <property type="protein sequence ID" value="KKL87152.1"/>
    <property type="molecule type" value="Genomic_DNA"/>
</dbReference>
<dbReference type="InterPro" id="IPR036249">
    <property type="entry name" value="Thioredoxin-like_sf"/>
</dbReference>
<proteinExistence type="predicted"/>
<feature type="transmembrane region" description="Helical" evidence="1">
    <location>
        <begin position="25"/>
        <end position="47"/>
    </location>
</feature>
<dbReference type="SUPFAM" id="SSF52833">
    <property type="entry name" value="Thioredoxin-like"/>
    <property type="match status" value="1"/>
</dbReference>
<dbReference type="GO" id="GO:0016491">
    <property type="term" value="F:oxidoreductase activity"/>
    <property type="evidence" value="ECO:0007669"/>
    <property type="project" value="InterPro"/>
</dbReference>
<keyword evidence="1" id="KW-0472">Membrane</keyword>
<feature type="domain" description="Thioredoxin" evidence="2">
    <location>
        <begin position="75"/>
        <end position="215"/>
    </location>
</feature>
<keyword evidence="1" id="KW-0812">Transmembrane</keyword>
<dbReference type="GO" id="GO:0016209">
    <property type="term" value="F:antioxidant activity"/>
    <property type="evidence" value="ECO:0007669"/>
    <property type="project" value="InterPro"/>
</dbReference>
<dbReference type="AlphaFoldDB" id="A0A0F9IIM4"/>